<feature type="domain" description="LamG-like jellyroll fold" evidence="4">
    <location>
        <begin position="105"/>
        <end position="235"/>
    </location>
</feature>
<gene>
    <name evidence="5" type="ORF">QJ522_04420</name>
</gene>
<proteinExistence type="predicted"/>
<evidence type="ECO:0000256" key="1">
    <source>
        <dbReference type="ARBA" id="ARBA00022729"/>
    </source>
</evidence>
<evidence type="ECO:0000256" key="2">
    <source>
        <dbReference type="ARBA" id="ARBA00023157"/>
    </source>
</evidence>
<keyword evidence="1 3" id="KW-0732">Signal</keyword>
<feature type="chain" id="PRO_5044026341" evidence="3">
    <location>
        <begin position="28"/>
        <end position="253"/>
    </location>
</feature>
<feature type="signal peptide" evidence="3">
    <location>
        <begin position="1"/>
        <end position="27"/>
    </location>
</feature>
<evidence type="ECO:0000313" key="5">
    <source>
        <dbReference type="EMBL" id="MDI6448278.1"/>
    </source>
</evidence>
<keyword evidence="6" id="KW-1185">Reference proteome</keyword>
<dbReference type="Gene3D" id="2.60.120.200">
    <property type="match status" value="1"/>
</dbReference>
<dbReference type="SUPFAM" id="SSF49899">
    <property type="entry name" value="Concanavalin A-like lectins/glucanases"/>
    <property type="match status" value="1"/>
</dbReference>
<accession>A0AAW6TXS9</accession>
<organism evidence="5 6">
    <name type="scientific">Anaerobaca lacustris</name>
    <dbReference type="NCBI Taxonomy" id="3044600"/>
    <lineage>
        <taxon>Bacteria</taxon>
        <taxon>Pseudomonadati</taxon>
        <taxon>Planctomycetota</taxon>
        <taxon>Phycisphaerae</taxon>
        <taxon>Sedimentisphaerales</taxon>
        <taxon>Anaerobacaceae</taxon>
        <taxon>Anaerobaca</taxon>
    </lineage>
</organism>
<evidence type="ECO:0000256" key="3">
    <source>
        <dbReference type="SAM" id="SignalP"/>
    </source>
</evidence>
<name>A0AAW6TXS9_9BACT</name>
<dbReference type="Pfam" id="PF13385">
    <property type="entry name" value="Laminin_G_3"/>
    <property type="match status" value="1"/>
</dbReference>
<dbReference type="InterPro" id="IPR013320">
    <property type="entry name" value="ConA-like_dom_sf"/>
</dbReference>
<dbReference type="Proteomes" id="UP001431776">
    <property type="component" value="Unassembled WGS sequence"/>
</dbReference>
<keyword evidence="2" id="KW-1015">Disulfide bond</keyword>
<dbReference type="RefSeq" id="WP_349243686.1">
    <property type="nucleotide sequence ID" value="NZ_JASCXX010000004.1"/>
</dbReference>
<reference evidence="5" key="1">
    <citation type="submission" date="2023-05" db="EMBL/GenBank/DDBJ databases">
        <title>Anaerotaeda fermentans gen. nov., sp. nov., a novel anaerobic planctomycete of the new family within the order Sedimentisphaerales isolated from Taman Peninsula, Russia.</title>
        <authorList>
            <person name="Khomyakova M.A."/>
            <person name="Merkel A.Y."/>
            <person name="Slobodkin A.I."/>
        </authorList>
    </citation>
    <scope>NUCLEOTIDE SEQUENCE</scope>
    <source>
        <strain evidence="5">M17dextr</strain>
    </source>
</reference>
<dbReference type="EMBL" id="JASCXX010000004">
    <property type="protein sequence ID" value="MDI6448278.1"/>
    <property type="molecule type" value="Genomic_DNA"/>
</dbReference>
<sequence>MDRNHLCACSTLLVSIVLAWNTPLAQADEPVTLDTDPNLAAWWKFDETSGTTAADASKHGRNAALKGELSFDKNSAAGRTGGAVRLDAGEGHLEATRYKGVGGTQPRTLAAWIKTVATTGEIVSWGTNDFGRMWTFGFVRGRIGVTPHGGYLYMNAETHDDQWHHVTVVVGQAESPNLHDDVTLYLDGEVAVIHDIGLLDLWPIDTGDELDVRIGRNFKGLIDDLRIYNRALSEEEILALFKLESNRPLTPSR</sequence>
<dbReference type="InterPro" id="IPR006558">
    <property type="entry name" value="LamG-like"/>
</dbReference>
<dbReference type="AlphaFoldDB" id="A0AAW6TXS9"/>
<comment type="caution">
    <text evidence="5">The sequence shown here is derived from an EMBL/GenBank/DDBJ whole genome shotgun (WGS) entry which is preliminary data.</text>
</comment>
<evidence type="ECO:0000313" key="6">
    <source>
        <dbReference type="Proteomes" id="UP001431776"/>
    </source>
</evidence>
<evidence type="ECO:0000259" key="4">
    <source>
        <dbReference type="SMART" id="SM00560"/>
    </source>
</evidence>
<protein>
    <submittedName>
        <fullName evidence="5">LamG domain-containing protein</fullName>
    </submittedName>
</protein>
<dbReference type="SMART" id="SM00560">
    <property type="entry name" value="LamGL"/>
    <property type="match status" value="1"/>
</dbReference>